<gene>
    <name evidence="7" type="ORF">N4S67_01965</name>
</gene>
<name>A0ABT2M4J9_9MYCO</name>
<keyword evidence="2" id="KW-1003">Cell membrane</keyword>
<accession>A0ABT2M4J9</accession>
<keyword evidence="4 6" id="KW-1133">Transmembrane helix</keyword>
<feature type="transmembrane region" description="Helical" evidence="6">
    <location>
        <begin position="67"/>
        <end position="86"/>
    </location>
</feature>
<reference evidence="8" key="1">
    <citation type="submission" date="2023-07" db="EMBL/GenBank/DDBJ databases">
        <authorList>
            <person name="Deng Y."/>
            <person name="Zhang Y.-Q."/>
        </authorList>
    </citation>
    <scope>NUCLEOTIDE SEQUENCE [LARGE SCALE GENOMIC DNA]</scope>
    <source>
        <strain evidence="8">CPCC 205710</strain>
    </source>
</reference>
<comment type="caution">
    <text evidence="7">The sequence shown here is derived from an EMBL/GenBank/DDBJ whole genome shotgun (WGS) entry which is preliminary data.</text>
</comment>
<evidence type="ECO:0000313" key="8">
    <source>
        <dbReference type="Proteomes" id="UP001206639"/>
    </source>
</evidence>
<keyword evidence="3 6" id="KW-0812">Transmembrane</keyword>
<keyword evidence="5 6" id="KW-0472">Membrane</keyword>
<protein>
    <submittedName>
        <fullName evidence="7">Cytochrome C oxidase subunit IV family protein</fullName>
    </submittedName>
</protein>
<dbReference type="Pfam" id="PF03626">
    <property type="entry name" value="COX4_pro"/>
    <property type="match status" value="1"/>
</dbReference>
<organism evidence="7 8">
    <name type="scientific">Mycobacterium deserti</name>
    <dbReference type="NCBI Taxonomy" id="2978347"/>
    <lineage>
        <taxon>Bacteria</taxon>
        <taxon>Bacillati</taxon>
        <taxon>Actinomycetota</taxon>
        <taxon>Actinomycetes</taxon>
        <taxon>Mycobacteriales</taxon>
        <taxon>Mycobacteriaceae</taxon>
        <taxon>Mycobacterium</taxon>
    </lineage>
</organism>
<evidence type="ECO:0000256" key="3">
    <source>
        <dbReference type="ARBA" id="ARBA00022692"/>
    </source>
</evidence>
<evidence type="ECO:0000256" key="2">
    <source>
        <dbReference type="ARBA" id="ARBA00022475"/>
    </source>
</evidence>
<evidence type="ECO:0000313" key="7">
    <source>
        <dbReference type="EMBL" id="MCT7657185.1"/>
    </source>
</evidence>
<proteinExistence type="predicted"/>
<dbReference type="Proteomes" id="UP001206639">
    <property type="component" value="Unassembled WGS sequence"/>
</dbReference>
<dbReference type="EMBL" id="JAODWD010000001">
    <property type="protein sequence ID" value="MCT7657185.1"/>
    <property type="molecule type" value="Genomic_DNA"/>
</dbReference>
<feature type="transmembrane region" description="Helical" evidence="6">
    <location>
        <begin position="36"/>
        <end position="55"/>
    </location>
</feature>
<evidence type="ECO:0000256" key="4">
    <source>
        <dbReference type="ARBA" id="ARBA00022989"/>
    </source>
</evidence>
<keyword evidence="8" id="KW-1185">Reference proteome</keyword>
<sequence length="87" mass="9731">MRELINHRATYVFVALIALTGVGYLATGLPESESTIWAQVVFLACVKVRWVLLDFMELRAAPVRLRLVFEGWVLLMGGALIAINWLG</sequence>
<evidence type="ECO:0000256" key="1">
    <source>
        <dbReference type="ARBA" id="ARBA00004651"/>
    </source>
</evidence>
<evidence type="ECO:0000256" key="5">
    <source>
        <dbReference type="ARBA" id="ARBA00023136"/>
    </source>
</evidence>
<dbReference type="InterPro" id="IPR005171">
    <property type="entry name" value="Cyt_c_oxidase_su4_prok"/>
</dbReference>
<evidence type="ECO:0000256" key="6">
    <source>
        <dbReference type="SAM" id="Phobius"/>
    </source>
</evidence>
<comment type="subcellular location">
    <subcellularLocation>
        <location evidence="1">Cell membrane</location>
        <topology evidence="1">Multi-pass membrane protein</topology>
    </subcellularLocation>
</comment>
<feature type="transmembrane region" description="Helical" evidence="6">
    <location>
        <begin position="12"/>
        <end position="30"/>
    </location>
</feature>
<dbReference type="RefSeq" id="WP_260991256.1">
    <property type="nucleotide sequence ID" value="NZ_JAODWD010000001.1"/>
</dbReference>